<evidence type="ECO:0000256" key="1">
    <source>
        <dbReference type="PROSITE-ProRule" id="PRU00169"/>
    </source>
</evidence>
<organism evidence="3 4">
    <name type="scientific">Chryseotalea sanaruensis</name>
    <dbReference type="NCBI Taxonomy" id="2482724"/>
    <lineage>
        <taxon>Bacteria</taxon>
        <taxon>Pseudomonadati</taxon>
        <taxon>Bacteroidota</taxon>
        <taxon>Cytophagia</taxon>
        <taxon>Cytophagales</taxon>
        <taxon>Chryseotaleaceae</taxon>
        <taxon>Chryseotalea</taxon>
    </lineage>
</organism>
<dbReference type="EMBL" id="BHXQ01000001">
    <property type="protein sequence ID" value="GCC50221.1"/>
    <property type="molecule type" value="Genomic_DNA"/>
</dbReference>
<keyword evidence="4" id="KW-1185">Reference proteome</keyword>
<sequence length="136" mass="15374">MVEAPALIVALVDDDYIFQLTASRLLKAADASANVLQFSNGEEALRYLNDHSAEDNKLPDILLLDINMPHVDGWMFLNDYAHLKGKLTKKIKIYMVSSSIDPVDMNRAKSNQSVEDYIIKPISREGFKELIEKSFN</sequence>
<dbReference type="SMART" id="SM00448">
    <property type="entry name" value="REC"/>
    <property type="match status" value="1"/>
</dbReference>
<evidence type="ECO:0000313" key="4">
    <source>
        <dbReference type="Proteomes" id="UP000288227"/>
    </source>
</evidence>
<feature type="modified residue" description="4-aspartylphosphate" evidence="1">
    <location>
        <position position="65"/>
    </location>
</feature>
<protein>
    <submittedName>
        <fullName evidence="3">Response regulator</fullName>
    </submittedName>
</protein>
<dbReference type="GO" id="GO:0000160">
    <property type="term" value="P:phosphorelay signal transduction system"/>
    <property type="evidence" value="ECO:0007669"/>
    <property type="project" value="InterPro"/>
</dbReference>
<dbReference type="OrthoDB" id="1524091at2"/>
<dbReference type="AlphaFoldDB" id="A0A401U5M8"/>
<dbReference type="PANTHER" id="PTHR44520">
    <property type="entry name" value="RESPONSE REGULATOR RCP1-RELATED"/>
    <property type="match status" value="1"/>
</dbReference>
<dbReference type="InterPro" id="IPR052893">
    <property type="entry name" value="TCS_response_regulator"/>
</dbReference>
<accession>A0A401U5M8</accession>
<gene>
    <name evidence="3" type="ORF">SanaruYs_04360</name>
</gene>
<dbReference type="PROSITE" id="PS50110">
    <property type="entry name" value="RESPONSE_REGULATORY"/>
    <property type="match status" value="1"/>
</dbReference>
<dbReference type="RefSeq" id="WP_127120870.1">
    <property type="nucleotide sequence ID" value="NZ_BHXQ01000001.1"/>
</dbReference>
<dbReference type="Pfam" id="PF00072">
    <property type="entry name" value="Response_reg"/>
    <property type="match status" value="1"/>
</dbReference>
<dbReference type="PANTHER" id="PTHR44520:SF2">
    <property type="entry name" value="RESPONSE REGULATOR RCP1"/>
    <property type="match status" value="1"/>
</dbReference>
<feature type="domain" description="Response regulatory" evidence="2">
    <location>
        <begin position="8"/>
        <end position="135"/>
    </location>
</feature>
<proteinExistence type="predicted"/>
<dbReference type="SUPFAM" id="SSF52172">
    <property type="entry name" value="CheY-like"/>
    <property type="match status" value="1"/>
</dbReference>
<dbReference type="InterPro" id="IPR011006">
    <property type="entry name" value="CheY-like_superfamily"/>
</dbReference>
<dbReference type="Gene3D" id="3.40.50.2300">
    <property type="match status" value="1"/>
</dbReference>
<evidence type="ECO:0000313" key="3">
    <source>
        <dbReference type="EMBL" id="GCC50221.1"/>
    </source>
</evidence>
<dbReference type="InterPro" id="IPR001789">
    <property type="entry name" value="Sig_transdc_resp-reg_receiver"/>
</dbReference>
<comment type="caution">
    <text evidence="3">The sequence shown here is derived from an EMBL/GenBank/DDBJ whole genome shotgun (WGS) entry which is preliminary data.</text>
</comment>
<evidence type="ECO:0000259" key="2">
    <source>
        <dbReference type="PROSITE" id="PS50110"/>
    </source>
</evidence>
<keyword evidence="1" id="KW-0597">Phosphoprotein</keyword>
<name>A0A401U5M8_9BACT</name>
<reference evidence="3 4" key="1">
    <citation type="submission" date="2018-11" db="EMBL/GenBank/DDBJ databases">
        <title>Chryseotalea sanarue gen. nov., sp., nov., a member of the family Cytophagaceae, isolated from a brackish lake in Hamamatsu Japan.</title>
        <authorList>
            <person name="Maejima Y."/>
            <person name="Iino T."/>
            <person name="Muraguchi Y."/>
            <person name="Fukuda K."/>
            <person name="Ohkuma M."/>
            <person name="Moriuchi R."/>
            <person name="Dohra H."/>
            <person name="Kimbara K."/>
            <person name="Shintani M."/>
        </authorList>
    </citation>
    <scope>NUCLEOTIDE SEQUENCE [LARGE SCALE GENOMIC DNA]</scope>
    <source>
        <strain evidence="3 4">Ys</strain>
    </source>
</reference>
<dbReference type="Proteomes" id="UP000288227">
    <property type="component" value="Unassembled WGS sequence"/>
</dbReference>